<evidence type="ECO:0000313" key="5">
    <source>
        <dbReference type="Proteomes" id="UP000007801"/>
    </source>
</evidence>
<dbReference type="EMBL" id="CH902654">
    <property type="protein sequence ID" value="EDV33590.2"/>
    <property type="molecule type" value="Genomic_DNA"/>
</dbReference>
<dbReference type="Gene3D" id="3.40.33.10">
    <property type="entry name" value="CAP"/>
    <property type="match status" value="1"/>
</dbReference>
<dbReference type="PANTHER" id="PTHR10334">
    <property type="entry name" value="CYSTEINE-RICH SECRETORY PROTEIN-RELATED"/>
    <property type="match status" value="1"/>
</dbReference>
<reference evidence="4 5" key="1">
    <citation type="journal article" date="2007" name="Nature">
        <title>Evolution of genes and genomes on the Drosophila phylogeny.</title>
        <authorList>
            <consortium name="Drosophila 12 Genomes Consortium"/>
            <person name="Clark A.G."/>
            <person name="Eisen M.B."/>
            <person name="Smith D.R."/>
            <person name="Bergman C.M."/>
            <person name="Oliver B."/>
            <person name="Markow T.A."/>
            <person name="Kaufman T.C."/>
            <person name="Kellis M."/>
            <person name="Gelbart W."/>
            <person name="Iyer V.N."/>
            <person name="Pollard D.A."/>
            <person name="Sackton T.B."/>
            <person name="Larracuente A.M."/>
            <person name="Singh N.D."/>
            <person name="Abad J.P."/>
            <person name="Abt D.N."/>
            <person name="Adryan B."/>
            <person name="Aguade M."/>
            <person name="Akashi H."/>
            <person name="Anderson W.W."/>
            <person name="Aquadro C.F."/>
            <person name="Ardell D.H."/>
            <person name="Arguello R."/>
            <person name="Artieri C.G."/>
            <person name="Barbash D.A."/>
            <person name="Barker D."/>
            <person name="Barsanti P."/>
            <person name="Batterham P."/>
            <person name="Batzoglou S."/>
            <person name="Begun D."/>
            <person name="Bhutkar A."/>
            <person name="Blanco E."/>
            <person name="Bosak S.A."/>
            <person name="Bradley R.K."/>
            <person name="Brand A.D."/>
            <person name="Brent M.R."/>
            <person name="Brooks A.N."/>
            <person name="Brown R.H."/>
            <person name="Butlin R.K."/>
            <person name="Caggese C."/>
            <person name="Calvi B.R."/>
            <person name="Bernardo de Carvalho A."/>
            <person name="Caspi A."/>
            <person name="Castrezana S."/>
            <person name="Celniker S.E."/>
            <person name="Chang J.L."/>
            <person name="Chapple C."/>
            <person name="Chatterji S."/>
            <person name="Chinwalla A."/>
            <person name="Civetta A."/>
            <person name="Clifton S.W."/>
            <person name="Comeron J.M."/>
            <person name="Costello J.C."/>
            <person name="Coyne J.A."/>
            <person name="Daub J."/>
            <person name="David R.G."/>
            <person name="Delcher A.L."/>
            <person name="Delehaunty K."/>
            <person name="Do C.B."/>
            <person name="Ebling H."/>
            <person name="Edwards K."/>
            <person name="Eickbush T."/>
            <person name="Evans J.D."/>
            <person name="Filipski A."/>
            <person name="Findeiss S."/>
            <person name="Freyhult E."/>
            <person name="Fulton L."/>
            <person name="Fulton R."/>
            <person name="Garcia A.C."/>
            <person name="Gardiner A."/>
            <person name="Garfield D.A."/>
            <person name="Garvin B.E."/>
            <person name="Gibson G."/>
            <person name="Gilbert D."/>
            <person name="Gnerre S."/>
            <person name="Godfrey J."/>
            <person name="Good R."/>
            <person name="Gotea V."/>
            <person name="Gravely B."/>
            <person name="Greenberg A.J."/>
            <person name="Griffiths-Jones S."/>
            <person name="Gross S."/>
            <person name="Guigo R."/>
            <person name="Gustafson E.A."/>
            <person name="Haerty W."/>
            <person name="Hahn M.W."/>
            <person name="Halligan D.L."/>
            <person name="Halpern A.L."/>
            <person name="Halter G.M."/>
            <person name="Han M.V."/>
            <person name="Heger A."/>
            <person name="Hillier L."/>
            <person name="Hinrichs A.S."/>
            <person name="Holmes I."/>
            <person name="Hoskins R.A."/>
            <person name="Hubisz M.J."/>
            <person name="Hultmark D."/>
            <person name="Huntley M.A."/>
            <person name="Jaffe D.B."/>
            <person name="Jagadeeshan S."/>
            <person name="Jeck W.R."/>
            <person name="Johnson J."/>
            <person name="Jones C.D."/>
            <person name="Jordan W.C."/>
            <person name="Karpen G.H."/>
            <person name="Kataoka E."/>
            <person name="Keightley P.D."/>
            <person name="Kheradpour P."/>
            <person name="Kirkness E.F."/>
            <person name="Koerich L.B."/>
            <person name="Kristiansen K."/>
            <person name="Kudrna D."/>
            <person name="Kulathinal R.J."/>
            <person name="Kumar S."/>
            <person name="Kwok R."/>
            <person name="Lander E."/>
            <person name="Langley C.H."/>
            <person name="Lapoint R."/>
            <person name="Lazzaro B.P."/>
            <person name="Lee S.J."/>
            <person name="Levesque L."/>
            <person name="Li R."/>
            <person name="Lin C.F."/>
            <person name="Lin M.F."/>
            <person name="Lindblad-Toh K."/>
            <person name="Llopart A."/>
            <person name="Long M."/>
            <person name="Low L."/>
            <person name="Lozovsky E."/>
            <person name="Lu J."/>
            <person name="Luo M."/>
            <person name="Machado C.A."/>
            <person name="Makalowski W."/>
            <person name="Marzo M."/>
            <person name="Matsuda M."/>
            <person name="Matzkin L."/>
            <person name="McAllister B."/>
            <person name="McBride C.S."/>
            <person name="McKernan B."/>
            <person name="McKernan K."/>
            <person name="Mendez-Lago M."/>
            <person name="Minx P."/>
            <person name="Mollenhauer M.U."/>
            <person name="Montooth K."/>
            <person name="Mount S.M."/>
            <person name="Mu X."/>
            <person name="Myers E."/>
            <person name="Negre B."/>
            <person name="Newfeld S."/>
            <person name="Nielsen R."/>
            <person name="Noor M.A."/>
            <person name="O'Grady P."/>
            <person name="Pachter L."/>
            <person name="Papaceit M."/>
            <person name="Parisi M.J."/>
            <person name="Parisi M."/>
            <person name="Parts L."/>
            <person name="Pedersen J.S."/>
            <person name="Pesole G."/>
            <person name="Phillippy A.M."/>
            <person name="Ponting C.P."/>
            <person name="Pop M."/>
            <person name="Porcelli D."/>
            <person name="Powell J.R."/>
            <person name="Prohaska S."/>
            <person name="Pruitt K."/>
            <person name="Puig M."/>
            <person name="Quesneville H."/>
            <person name="Ram K.R."/>
            <person name="Rand D."/>
            <person name="Rasmussen M.D."/>
            <person name="Reed L.K."/>
            <person name="Reenan R."/>
            <person name="Reily A."/>
            <person name="Remington K.A."/>
            <person name="Rieger T.T."/>
            <person name="Ritchie M.G."/>
            <person name="Robin C."/>
            <person name="Rogers Y.H."/>
            <person name="Rohde C."/>
            <person name="Rozas J."/>
            <person name="Rubenfield M.J."/>
            <person name="Ruiz A."/>
            <person name="Russo S."/>
            <person name="Salzberg S.L."/>
            <person name="Sanchez-Gracia A."/>
            <person name="Saranga D.J."/>
            <person name="Sato H."/>
            <person name="Schaeffer S.W."/>
            <person name="Schatz M.C."/>
            <person name="Schlenke T."/>
            <person name="Schwartz R."/>
            <person name="Segarra C."/>
            <person name="Singh R.S."/>
            <person name="Sirot L."/>
            <person name="Sirota M."/>
            <person name="Sisneros N.B."/>
            <person name="Smith C.D."/>
            <person name="Smith T.F."/>
            <person name="Spieth J."/>
            <person name="Stage D.E."/>
            <person name="Stark A."/>
            <person name="Stephan W."/>
            <person name="Strausberg R.L."/>
            <person name="Strempel S."/>
            <person name="Sturgill D."/>
            <person name="Sutton G."/>
            <person name="Sutton G.G."/>
            <person name="Tao W."/>
            <person name="Teichmann S."/>
            <person name="Tobari Y.N."/>
            <person name="Tomimura Y."/>
            <person name="Tsolas J.M."/>
            <person name="Valente V.L."/>
            <person name="Venter E."/>
            <person name="Venter J.C."/>
            <person name="Vicario S."/>
            <person name="Vieira F.G."/>
            <person name="Vilella A.J."/>
            <person name="Villasante A."/>
            <person name="Walenz B."/>
            <person name="Wang J."/>
            <person name="Wasserman M."/>
            <person name="Watts T."/>
            <person name="Wilson D."/>
            <person name="Wilson R.K."/>
            <person name="Wing R.A."/>
            <person name="Wolfner M.F."/>
            <person name="Wong A."/>
            <person name="Wong G.K."/>
            <person name="Wu C.I."/>
            <person name="Wu G."/>
            <person name="Yamamoto D."/>
            <person name="Yang H.P."/>
            <person name="Yang S.P."/>
            <person name="Yorke J.A."/>
            <person name="Yoshida K."/>
            <person name="Zdobnov E."/>
            <person name="Zhang P."/>
            <person name="Zhang Y."/>
            <person name="Zimin A.V."/>
            <person name="Baldwin J."/>
            <person name="Abdouelleil A."/>
            <person name="Abdulkadir J."/>
            <person name="Abebe A."/>
            <person name="Abera B."/>
            <person name="Abreu J."/>
            <person name="Acer S.C."/>
            <person name="Aftuck L."/>
            <person name="Alexander A."/>
            <person name="An P."/>
            <person name="Anderson E."/>
            <person name="Anderson S."/>
            <person name="Arachi H."/>
            <person name="Azer M."/>
            <person name="Bachantsang P."/>
            <person name="Barry A."/>
            <person name="Bayul T."/>
            <person name="Berlin A."/>
            <person name="Bessette D."/>
            <person name="Bloom T."/>
            <person name="Blye J."/>
            <person name="Boguslavskiy L."/>
            <person name="Bonnet C."/>
            <person name="Boukhgalter B."/>
            <person name="Bourzgui I."/>
            <person name="Brown A."/>
            <person name="Cahill P."/>
            <person name="Channer S."/>
            <person name="Cheshatsang Y."/>
            <person name="Chuda L."/>
            <person name="Citroen M."/>
            <person name="Collymore A."/>
            <person name="Cooke P."/>
            <person name="Costello M."/>
            <person name="D'Aco K."/>
            <person name="Daza R."/>
            <person name="De Haan G."/>
            <person name="DeGray S."/>
            <person name="DeMaso C."/>
            <person name="Dhargay N."/>
            <person name="Dooley K."/>
            <person name="Dooley E."/>
            <person name="Doricent M."/>
            <person name="Dorje P."/>
            <person name="Dorjee K."/>
            <person name="Dupes A."/>
            <person name="Elong R."/>
            <person name="Falk J."/>
            <person name="Farina A."/>
            <person name="Faro S."/>
            <person name="Ferguson D."/>
            <person name="Fisher S."/>
            <person name="Foley C.D."/>
            <person name="Franke A."/>
            <person name="Friedrich D."/>
            <person name="Gadbois L."/>
            <person name="Gearin G."/>
            <person name="Gearin C.R."/>
            <person name="Giannoukos G."/>
            <person name="Goode T."/>
            <person name="Graham J."/>
            <person name="Grandbois E."/>
            <person name="Grewal S."/>
            <person name="Gyaltsen K."/>
            <person name="Hafez N."/>
            <person name="Hagos B."/>
            <person name="Hall J."/>
            <person name="Henson C."/>
            <person name="Hollinger A."/>
            <person name="Honan T."/>
            <person name="Huard M.D."/>
            <person name="Hughes L."/>
            <person name="Hurhula B."/>
            <person name="Husby M.E."/>
            <person name="Kamat A."/>
            <person name="Kanga B."/>
            <person name="Kashin S."/>
            <person name="Khazanovich D."/>
            <person name="Kisner P."/>
            <person name="Lance K."/>
            <person name="Lara M."/>
            <person name="Lee W."/>
            <person name="Lennon N."/>
            <person name="Letendre F."/>
            <person name="LeVine R."/>
            <person name="Lipovsky A."/>
            <person name="Liu X."/>
            <person name="Liu J."/>
            <person name="Liu S."/>
            <person name="Lokyitsang T."/>
            <person name="Lokyitsang Y."/>
            <person name="Lubonja R."/>
            <person name="Lui A."/>
            <person name="MacDonald P."/>
            <person name="Magnisalis V."/>
            <person name="Maru K."/>
            <person name="Matthews C."/>
            <person name="McCusker W."/>
            <person name="McDonough S."/>
            <person name="Mehta T."/>
            <person name="Meldrim J."/>
            <person name="Meneus L."/>
            <person name="Mihai O."/>
            <person name="Mihalev A."/>
            <person name="Mihova T."/>
            <person name="Mittelman R."/>
            <person name="Mlenga V."/>
            <person name="Montmayeur A."/>
            <person name="Mulrain L."/>
            <person name="Navidi A."/>
            <person name="Naylor J."/>
            <person name="Negash T."/>
            <person name="Nguyen T."/>
            <person name="Nguyen N."/>
            <person name="Nicol R."/>
            <person name="Norbu C."/>
            <person name="Norbu N."/>
            <person name="Novod N."/>
            <person name="O'Neill B."/>
            <person name="Osman S."/>
            <person name="Markiewicz E."/>
            <person name="Oyono O.L."/>
            <person name="Patti C."/>
            <person name="Phunkhang P."/>
            <person name="Pierre F."/>
            <person name="Priest M."/>
            <person name="Raghuraman S."/>
            <person name="Rege F."/>
            <person name="Reyes R."/>
            <person name="Rise C."/>
            <person name="Rogov P."/>
            <person name="Ross K."/>
            <person name="Ryan E."/>
            <person name="Settipalli S."/>
            <person name="Shea T."/>
            <person name="Sherpa N."/>
            <person name="Shi L."/>
            <person name="Shih D."/>
            <person name="Sparrow T."/>
            <person name="Spaulding J."/>
            <person name="Stalker J."/>
            <person name="Stange-Thomann N."/>
            <person name="Stavropoulos S."/>
            <person name="Stone C."/>
            <person name="Strader C."/>
            <person name="Tesfaye S."/>
            <person name="Thomson T."/>
            <person name="Thoulutsang Y."/>
            <person name="Thoulutsang D."/>
            <person name="Topham K."/>
            <person name="Topping I."/>
            <person name="Tsamla T."/>
            <person name="Vassiliev H."/>
            <person name="Vo A."/>
            <person name="Wangchuk T."/>
            <person name="Wangdi T."/>
            <person name="Weiand M."/>
            <person name="Wilkinson J."/>
            <person name="Wilson A."/>
            <person name="Yadav S."/>
            <person name="Young G."/>
            <person name="Yu Q."/>
            <person name="Zembek L."/>
            <person name="Zhong D."/>
            <person name="Zimmer A."/>
            <person name="Zwirko Z."/>
            <person name="Jaffe D.B."/>
            <person name="Alvarez P."/>
            <person name="Brockman W."/>
            <person name="Butler J."/>
            <person name="Chin C."/>
            <person name="Gnerre S."/>
            <person name="Grabherr M."/>
            <person name="Kleber M."/>
            <person name="Mauceli E."/>
            <person name="MacCallum I."/>
        </authorList>
    </citation>
    <scope>NUCLEOTIDE SEQUENCE [LARGE SCALE GENOMIC DNA]</scope>
    <source>
        <strain evidence="5">Tucson 14024-0371.13</strain>
    </source>
</reference>
<keyword evidence="5" id="KW-1185">Reference proteome</keyword>
<dbReference type="Pfam" id="PF00188">
    <property type="entry name" value="CAP"/>
    <property type="match status" value="1"/>
</dbReference>
<dbReference type="eggNOG" id="KOG3017">
    <property type="taxonomic scope" value="Eukaryota"/>
</dbReference>
<dbReference type="SUPFAM" id="SSF55797">
    <property type="entry name" value="PR-1-like"/>
    <property type="match status" value="1"/>
</dbReference>
<dbReference type="OrthoDB" id="10049357at2759"/>
<evidence type="ECO:0000256" key="1">
    <source>
        <dbReference type="ARBA" id="ARBA00004613"/>
    </source>
</evidence>
<dbReference type="SMART" id="SM00198">
    <property type="entry name" value="SCP"/>
    <property type="match status" value="1"/>
</dbReference>
<evidence type="ECO:0000259" key="3">
    <source>
        <dbReference type="SMART" id="SM00198"/>
    </source>
</evidence>
<dbReference type="Proteomes" id="UP000007801">
    <property type="component" value="Unassembled WGS sequence"/>
</dbReference>
<dbReference type="InterPro" id="IPR001283">
    <property type="entry name" value="CRISP-related"/>
</dbReference>
<dbReference type="AlphaFoldDB" id="B3N1F1"/>
<comment type="subcellular location">
    <subcellularLocation>
        <location evidence="1">Secreted</location>
    </subcellularLocation>
</comment>
<accession>B3N1F1</accession>
<dbReference type="InterPro" id="IPR014044">
    <property type="entry name" value="CAP_dom"/>
</dbReference>
<dbReference type="InterPro" id="IPR035940">
    <property type="entry name" value="CAP_sf"/>
</dbReference>
<proteinExistence type="predicted"/>
<name>B3N1F1_DROAN</name>
<feature type="domain" description="SCP" evidence="3">
    <location>
        <begin position="106"/>
        <end position="267"/>
    </location>
</feature>
<dbReference type="GO" id="GO:0005576">
    <property type="term" value="C:extracellular region"/>
    <property type="evidence" value="ECO:0007669"/>
    <property type="project" value="UniProtKB-SubCell"/>
</dbReference>
<protein>
    <recommendedName>
        <fullName evidence="3">SCP domain-containing protein</fullName>
    </recommendedName>
</protein>
<keyword evidence="2" id="KW-0964">Secreted</keyword>
<gene>
    <name evidence="4" type="primary">Dana\GF21595</name>
    <name evidence="4" type="synonym">dana_GLEANR_5108</name>
    <name evidence="4" type="ORF">GF21595</name>
</gene>
<organism evidence="4 5">
    <name type="scientific">Drosophila ananassae</name>
    <name type="common">Fruit fly</name>
    <dbReference type="NCBI Taxonomy" id="7217"/>
    <lineage>
        <taxon>Eukaryota</taxon>
        <taxon>Metazoa</taxon>
        <taxon>Ecdysozoa</taxon>
        <taxon>Arthropoda</taxon>
        <taxon>Hexapoda</taxon>
        <taxon>Insecta</taxon>
        <taxon>Pterygota</taxon>
        <taxon>Neoptera</taxon>
        <taxon>Endopterygota</taxon>
        <taxon>Diptera</taxon>
        <taxon>Brachycera</taxon>
        <taxon>Muscomorpha</taxon>
        <taxon>Ephydroidea</taxon>
        <taxon>Drosophilidae</taxon>
        <taxon>Drosophila</taxon>
        <taxon>Sophophora</taxon>
    </lineage>
</organism>
<dbReference type="CDD" id="cd05380">
    <property type="entry name" value="CAP_euk"/>
    <property type="match status" value="1"/>
</dbReference>
<dbReference type="InParanoid" id="B3N1F1"/>
<evidence type="ECO:0000256" key="2">
    <source>
        <dbReference type="ARBA" id="ARBA00022525"/>
    </source>
</evidence>
<dbReference type="HOGENOM" id="CLU_035730_7_0_1"/>
<dbReference type="SMR" id="B3N1F1"/>
<evidence type="ECO:0000313" key="4">
    <source>
        <dbReference type="EMBL" id="EDV33590.2"/>
    </source>
</evidence>
<sequence>MPAATTMAHVSKAKMLLYKQSQAIAFAEELKVLSVGAALLRGNRLVGLNAYLDNDGVLRTRGRLNSIDIAEDAIILAPGCRITNLIAWASTCPTSPSPTAKNFGASDQQLILKMHNYRRNRLASGLLTKYKAAKRMATMRWDAELATLAALNVKQCKMNHDACHNTKKFKASGQNLAIYGYSGPQSGKTVRELIIASINMWWNEKKDANMAVINKYPSSWSGPQIGHFTAMAQEKNTHCGCAAAFYYENGMNWFLMACNYATTNWVGEPVYQRGVKASGCKKGTNVNYPGLCKVSEVYNV</sequence>